<feature type="region of interest" description="Disordered" evidence="1">
    <location>
        <begin position="1"/>
        <end position="24"/>
    </location>
</feature>
<proteinExistence type="predicted"/>
<evidence type="ECO:0000256" key="1">
    <source>
        <dbReference type="SAM" id="MobiDB-lite"/>
    </source>
</evidence>
<organism evidence="3 4">
    <name type="scientific">Euroglyphus maynei</name>
    <name type="common">Mayne's house dust mite</name>
    <dbReference type="NCBI Taxonomy" id="6958"/>
    <lineage>
        <taxon>Eukaryota</taxon>
        <taxon>Metazoa</taxon>
        <taxon>Ecdysozoa</taxon>
        <taxon>Arthropoda</taxon>
        <taxon>Chelicerata</taxon>
        <taxon>Arachnida</taxon>
        <taxon>Acari</taxon>
        <taxon>Acariformes</taxon>
        <taxon>Sarcoptiformes</taxon>
        <taxon>Astigmata</taxon>
        <taxon>Psoroptidia</taxon>
        <taxon>Analgoidea</taxon>
        <taxon>Pyroglyphidae</taxon>
        <taxon>Pyroglyphinae</taxon>
        <taxon>Euroglyphus</taxon>
    </lineage>
</organism>
<keyword evidence="4" id="KW-1185">Reference proteome</keyword>
<name>A0A1Y3B992_EURMA</name>
<dbReference type="AlphaFoldDB" id="A0A1Y3B992"/>
<dbReference type="Gene3D" id="6.10.140.1740">
    <property type="match status" value="1"/>
</dbReference>
<evidence type="ECO:0000313" key="3">
    <source>
        <dbReference type="EMBL" id="OTF76166.1"/>
    </source>
</evidence>
<feature type="compositionally biased region" description="Basic and acidic residues" evidence="1">
    <location>
        <begin position="1"/>
        <end position="19"/>
    </location>
</feature>
<accession>A0A1Y3B992</accession>
<feature type="domain" description="Inhibitor of growth protein N-terminal histone-binding" evidence="2">
    <location>
        <begin position="7"/>
        <end position="80"/>
    </location>
</feature>
<dbReference type="Proteomes" id="UP000194236">
    <property type="component" value="Unassembled WGS sequence"/>
</dbReference>
<dbReference type="InterPro" id="IPR024610">
    <property type="entry name" value="ING_N_histone-binding"/>
</dbReference>
<gene>
    <name evidence="3" type="ORF">BLA29_009482</name>
</gene>
<comment type="caution">
    <text evidence="3">The sequence shown here is derived from an EMBL/GenBank/DDBJ whole genome shotgun (WGS) entry which is preliminary data.</text>
</comment>
<sequence>MKNVKKISDEKDKHEENQRHFFSSRTADLPEEIVEQEFLRLRKDFEKIIECSLEKVSISIQLSELIDKYYRRLEVELQKFKLELEADNAGITERLEKRN</sequence>
<evidence type="ECO:0000313" key="4">
    <source>
        <dbReference type="Proteomes" id="UP000194236"/>
    </source>
</evidence>
<dbReference type="Pfam" id="PF12998">
    <property type="entry name" value="ING"/>
    <property type="match status" value="1"/>
</dbReference>
<dbReference type="EMBL" id="MUJZ01038796">
    <property type="protein sequence ID" value="OTF76166.1"/>
    <property type="molecule type" value="Genomic_DNA"/>
</dbReference>
<reference evidence="3 4" key="1">
    <citation type="submission" date="2017-03" db="EMBL/GenBank/DDBJ databases">
        <title>Genome Survey of Euroglyphus maynei.</title>
        <authorList>
            <person name="Arlian L.G."/>
            <person name="Morgan M.S."/>
            <person name="Rider S.D."/>
        </authorList>
    </citation>
    <scope>NUCLEOTIDE SEQUENCE [LARGE SCALE GENOMIC DNA]</scope>
    <source>
        <strain evidence="3">Arlian Lab</strain>
        <tissue evidence="3">Whole body</tissue>
    </source>
</reference>
<evidence type="ECO:0000259" key="2">
    <source>
        <dbReference type="Pfam" id="PF12998"/>
    </source>
</evidence>
<protein>
    <recommendedName>
        <fullName evidence="2">Inhibitor of growth protein N-terminal histone-binding domain-containing protein</fullName>
    </recommendedName>
</protein>
<dbReference type="OrthoDB" id="5411773at2759"/>